<dbReference type="OrthoDB" id="2149705at2759"/>
<keyword evidence="3" id="KW-1185">Reference proteome</keyword>
<feature type="region of interest" description="Disordered" evidence="1">
    <location>
        <begin position="1"/>
        <end position="39"/>
    </location>
</feature>
<dbReference type="PROSITE" id="PS00178">
    <property type="entry name" value="AA_TRNA_LIGASE_I"/>
    <property type="match status" value="1"/>
</dbReference>
<dbReference type="EMBL" id="KQ030537">
    <property type="protein sequence ID" value="KJZ73244.1"/>
    <property type="molecule type" value="Genomic_DNA"/>
</dbReference>
<sequence length="219" mass="24544">MIGSDDQDGSRRPEARSHVNANTQTSTRLEEPDGVEHDDDDIADAVQEFIDSRHPQPPLFAALHDGQVHDPLGAASYAFQDGIVGYTTPPATPRSGSLLPTRPVVIHVGAQPNNSPHAGTLVVFCYAFSHRPPRRRGRAPRARHGRRGGYAYMQALRMDALCSYARLRRCFADEGSGEGLLRIWSEVQRWMRDPRKLFRSFSVEYLRRVVSGTRPRDDN</sequence>
<dbReference type="GO" id="GO:0004812">
    <property type="term" value="F:aminoacyl-tRNA ligase activity"/>
    <property type="evidence" value="ECO:0007669"/>
    <property type="project" value="InterPro"/>
</dbReference>
<organism evidence="2 3">
    <name type="scientific">Hirsutella minnesotensis 3608</name>
    <dbReference type="NCBI Taxonomy" id="1043627"/>
    <lineage>
        <taxon>Eukaryota</taxon>
        <taxon>Fungi</taxon>
        <taxon>Dikarya</taxon>
        <taxon>Ascomycota</taxon>
        <taxon>Pezizomycotina</taxon>
        <taxon>Sordariomycetes</taxon>
        <taxon>Hypocreomycetidae</taxon>
        <taxon>Hypocreales</taxon>
        <taxon>Ophiocordycipitaceae</taxon>
        <taxon>Hirsutella</taxon>
    </lineage>
</organism>
<dbReference type="GO" id="GO:0006418">
    <property type="term" value="P:tRNA aminoacylation for protein translation"/>
    <property type="evidence" value="ECO:0007669"/>
    <property type="project" value="InterPro"/>
</dbReference>
<evidence type="ECO:0000313" key="2">
    <source>
        <dbReference type="EMBL" id="KJZ73244.1"/>
    </source>
</evidence>
<evidence type="ECO:0000256" key="1">
    <source>
        <dbReference type="SAM" id="MobiDB-lite"/>
    </source>
</evidence>
<dbReference type="Proteomes" id="UP000054481">
    <property type="component" value="Unassembled WGS sequence"/>
</dbReference>
<accession>A0A0F8A4A6</accession>
<evidence type="ECO:0000313" key="3">
    <source>
        <dbReference type="Proteomes" id="UP000054481"/>
    </source>
</evidence>
<protein>
    <submittedName>
        <fullName evidence="2">Uncharacterized protein</fullName>
    </submittedName>
</protein>
<dbReference type="GO" id="GO:0005524">
    <property type="term" value="F:ATP binding"/>
    <property type="evidence" value="ECO:0007669"/>
    <property type="project" value="InterPro"/>
</dbReference>
<reference evidence="2 3" key="1">
    <citation type="journal article" date="2014" name="Genome Biol. Evol.">
        <title>Comparative genomics and transcriptomics analyses reveal divergent lifestyle features of nematode endoparasitic fungus Hirsutella minnesotensis.</title>
        <authorList>
            <person name="Lai Y."/>
            <person name="Liu K."/>
            <person name="Zhang X."/>
            <person name="Zhang X."/>
            <person name="Li K."/>
            <person name="Wang N."/>
            <person name="Shu C."/>
            <person name="Wu Y."/>
            <person name="Wang C."/>
            <person name="Bushley K.E."/>
            <person name="Xiang M."/>
            <person name="Liu X."/>
        </authorList>
    </citation>
    <scope>NUCLEOTIDE SEQUENCE [LARGE SCALE GENOMIC DNA]</scope>
    <source>
        <strain evidence="2 3">3608</strain>
    </source>
</reference>
<name>A0A0F8A4A6_9HYPO</name>
<feature type="compositionally biased region" description="Basic and acidic residues" evidence="1">
    <location>
        <begin position="8"/>
        <end position="17"/>
    </location>
</feature>
<dbReference type="InterPro" id="IPR001412">
    <property type="entry name" value="aa-tRNA-synth_I_CS"/>
</dbReference>
<proteinExistence type="predicted"/>
<gene>
    <name evidence="2" type="ORF">HIM_07441</name>
</gene>
<dbReference type="AlphaFoldDB" id="A0A0F8A4A6"/>